<feature type="compositionally biased region" description="Low complexity" evidence="2">
    <location>
        <begin position="37"/>
        <end position="50"/>
    </location>
</feature>
<feature type="coiled-coil region" evidence="1">
    <location>
        <begin position="75"/>
        <end position="110"/>
    </location>
</feature>
<accession>E4WVR0</accession>
<gene>
    <name evidence="3" type="ORF">GSOID_T00008968001</name>
</gene>
<keyword evidence="1" id="KW-0175">Coiled coil</keyword>
<dbReference type="EMBL" id="FN653017">
    <property type="protein sequence ID" value="CBY21213.1"/>
    <property type="molecule type" value="Genomic_DNA"/>
</dbReference>
<sequence length="132" mass="15548">MRVTRMTNHLVPPVNARPTKKFASPSRSNSPRKSRSQAKLQQQKAAQQKQDIFTVSPDVYSTKLTELDRRSQDTLRRLEAHIRNRELELKEKQEEELSNIKKSLLDVMKEKEGSYYQRKNEIMPRILNNNIN</sequence>
<keyword evidence="4" id="KW-1185">Reference proteome</keyword>
<evidence type="ECO:0000313" key="4">
    <source>
        <dbReference type="Proteomes" id="UP000001307"/>
    </source>
</evidence>
<feature type="region of interest" description="Disordered" evidence="2">
    <location>
        <begin position="1"/>
        <end position="52"/>
    </location>
</feature>
<protein>
    <submittedName>
        <fullName evidence="3">Uncharacterized protein</fullName>
    </submittedName>
</protein>
<dbReference type="InParanoid" id="E4WVR0"/>
<name>E4WVR0_OIKDI</name>
<evidence type="ECO:0000256" key="1">
    <source>
        <dbReference type="SAM" id="Coils"/>
    </source>
</evidence>
<dbReference type="Proteomes" id="UP000001307">
    <property type="component" value="Unassembled WGS sequence"/>
</dbReference>
<proteinExistence type="predicted"/>
<evidence type="ECO:0000313" key="3">
    <source>
        <dbReference type="EMBL" id="CBY21213.1"/>
    </source>
</evidence>
<evidence type="ECO:0000256" key="2">
    <source>
        <dbReference type="SAM" id="MobiDB-lite"/>
    </source>
</evidence>
<organism evidence="3">
    <name type="scientific">Oikopleura dioica</name>
    <name type="common">Tunicate</name>
    <dbReference type="NCBI Taxonomy" id="34765"/>
    <lineage>
        <taxon>Eukaryota</taxon>
        <taxon>Metazoa</taxon>
        <taxon>Chordata</taxon>
        <taxon>Tunicata</taxon>
        <taxon>Appendicularia</taxon>
        <taxon>Copelata</taxon>
        <taxon>Oikopleuridae</taxon>
        <taxon>Oikopleura</taxon>
    </lineage>
</organism>
<dbReference type="OrthoDB" id="10512771at2759"/>
<dbReference type="AlphaFoldDB" id="E4WVR0"/>
<reference evidence="3" key="1">
    <citation type="journal article" date="2010" name="Science">
        <title>Plasticity of animal genome architecture unmasked by rapid evolution of a pelagic tunicate.</title>
        <authorList>
            <person name="Denoeud F."/>
            <person name="Henriet S."/>
            <person name="Mungpakdee S."/>
            <person name="Aury J.M."/>
            <person name="Da Silva C."/>
            <person name="Brinkmann H."/>
            <person name="Mikhaleva J."/>
            <person name="Olsen L.C."/>
            <person name="Jubin C."/>
            <person name="Canestro C."/>
            <person name="Bouquet J.M."/>
            <person name="Danks G."/>
            <person name="Poulain J."/>
            <person name="Campsteijn C."/>
            <person name="Adamski M."/>
            <person name="Cross I."/>
            <person name="Yadetie F."/>
            <person name="Muffato M."/>
            <person name="Louis A."/>
            <person name="Butcher S."/>
            <person name="Tsagkogeorga G."/>
            <person name="Konrad A."/>
            <person name="Singh S."/>
            <person name="Jensen M.F."/>
            <person name="Cong E.H."/>
            <person name="Eikeseth-Otteraa H."/>
            <person name="Noel B."/>
            <person name="Anthouard V."/>
            <person name="Porcel B.M."/>
            <person name="Kachouri-Lafond R."/>
            <person name="Nishino A."/>
            <person name="Ugolini M."/>
            <person name="Chourrout P."/>
            <person name="Nishida H."/>
            <person name="Aasland R."/>
            <person name="Huzurbazar S."/>
            <person name="Westhof E."/>
            <person name="Delsuc F."/>
            <person name="Lehrach H."/>
            <person name="Reinhardt R."/>
            <person name="Weissenbach J."/>
            <person name="Roy S.W."/>
            <person name="Artiguenave F."/>
            <person name="Postlethwait J.H."/>
            <person name="Manak J.R."/>
            <person name="Thompson E.M."/>
            <person name="Jaillon O."/>
            <person name="Du Pasquier L."/>
            <person name="Boudinot P."/>
            <person name="Liberles D.A."/>
            <person name="Volff J.N."/>
            <person name="Philippe H."/>
            <person name="Lenhard B."/>
            <person name="Roest Crollius H."/>
            <person name="Wincker P."/>
            <person name="Chourrout D."/>
        </authorList>
    </citation>
    <scope>NUCLEOTIDE SEQUENCE [LARGE SCALE GENOMIC DNA]</scope>
</reference>